<keyword evidence="8" id="KW-0282">Flagellum</keyword>
<evidence type="ECO:0000313" key="8">
    <source>
        <dbReference type="EMBL" id="QEA16320.1"/>
    </source>
</evidence>
<keyword evidence="4 5" id="KW-0975">Bacterial flagellum</keyword>
<evidence type="ECO:0000256" key="1">
    <source>
        <dbReference type="ARBA" id="ARBA00009764"/>
    </source>
</evidence>
<keyword evidence="3" id="KW-0175">Coiled coil</keyword>
<dbReference type="PANTHER" id="PTHR30288">
    <property type="entry name" value="FLAGELLAR CAP/ASSEMBLY PROTEIN FLID"/>
    <property type="match status" value="1"/>
</dbReference>
<dbReference type="InterPro" id="IPR010810">
    <property type="entry name" value="Flagellin_hook_IN_motif"/>
</dbReference>
<accession>A0A5B8S4H8</accession>
<keyword evidence="8" id="KW-0966">Cell projection</keyword>
<comment type="subunit">
    <text evidence="2 5">Homopentamer.</text>
</comment>
<feature type="domain" description="Flagellar hook-associated protein 2 C-terminal" evidence="7">
    <location>
        <begin position="234"/>
        <end position="450"/>
    </location>
</feature>
<dbReference type="RefSeq" id="WP_147090401.1">
    <property type="nucleotide sequence ID" value="NZ_BAABJD010000006.1"/>
</dbReference>
<dbReference type="EMBL" id="CP042345">
    <property type="protein sequence ID" value="QEA16320.1"/>
    <property type="molecule type" value="Genomic_DNA"/>
</dbReference>
<gene>
    <name evidence="8" type="ORF">FRF71_09335</name>
</gene>
<keyword evidence="5" id="KW-0964">Secreted</keyword>
<dbReference type="AlphaFoldDB" id="A0A5B8S4H8"/>
<dbReference type="InterPro" id="IPR040026">
    <property type="entry name" value="FliD"/>
</dbReference>
<dbReference type="Pfam" id="PF07196">
    <property type="entry name" value="Flagellin_IN"/>
    <property type="match status" value="1"/>
</dbReference>
<reference evidence="8 9" key="1">
    <citation type="journal article" date="2013" name="J. Microbiol. Biotechnol.">
        <title>Novosphingobium ginsenosidimutans sp. nov., with the ability to convert ginsenoside.</title>
        <authorList>
            <person name="Kim J.K."/>
            <person name="He D."/>
            <person name="Liu Q.M."/>
            <person name="Park H.Y."/>
            <person name="Jung M.S."/>
            <person name="Yoon M.H."/>
            <person name="Kim S.C."/>
            <person name="Im W.T."/>
        </authorList>
    </citation>
    <scope>NUCLEOTIDE SEQUENCE [LARGE SCALE GENOMIC DNA]</scope>
    <source>
        <strain evidence="8 9">FW-6</strain>
    </source>
</reference>
<keyword evidence="9" id="KW-1185">Reference proteome</keyword>
<sequence length="473" mass="47636">MVTTSATSSIVTALGGGSGIDMAALARNLSEAQFSGRLARIDSSSELLERQISTASTLKNQVTQLATSIGDRVRTGDLSSQPIIANGAVASVSRGAVSGSGSYSLEVTALAASQTLVSPAVASAGTAIGAGTLTLRFGTIAGGTFTADPARTDTTVTLAPGATLADAAAAINAANAGVTAYIAEGANGAQLVLKGSEGAANAFVLEASEDPGNPGLATLAWNGTPDPARQIAAAADAAFKLDGVAMTSKTNVIENVVPGLSLRLTGTNTGAPTSIRFSDPGSAVSTFMQDLTAALNELVATLNEAINPQGGDLARDSGARALRSALSQLASTTIMPSAATGQPRTLGELGLATNRDGTFRFDTARLTAVSKASPNGVTNMFTTGIHGVFATIDRLARNASTASNPGSLGGSLARFTAKKTDLTEERSALAEAQETLRAQLTKRFAAADSRVGTSRSTLSFLQGQIDAWNAGRN</sequence>
<comment type="similarity">
    <text evidence="1 5">Belongs to the FliD family.</text>
</comment>
<feature type="domain" description="Flagellar hook-associated protein 2 N-terminal" evidence="6">
    <location>
        <begin position="18"/>
        <end position="114"/>
    </location>
</feature>
<evidence type="ECO:0000259" key="6">
    <source>
        <dbReference type="Pfam" id="PF02465"/>
    </source>
</evidence>
<dbReference type="Pfam" id="PF02465">
    <property type="entry name" value="FliD_N"/>
    <property type="match status" value="1"/>
</dbReference>
<evidence type="ECO:0000256" key="4">
    <source>
        <dbReference type="ARBA" id="ARBA00023143"/>
    </source>
</evidence>
<dbReference type="GO" id="GO:0007155">
    <property type="term" value="P:cell adhesion"/>
    <property type="evidence" value="ECO:0007669"/>
    <property type="project" value="InterPro"/>
</dbReference>
<protein>
    <recommendedName>
        <fullName evidence="5">Flagellar hook-associated protein 2</fullName>
        <shortName evidence="5">HAP2</shortName>
    </recommendedName>
    <alternativeName>
        <fullName evidence="5">Flagellar cap protein</fullName>
    </alternativeName>
</protein>
<dbReference type="PANTHER" id="PTHR30288:SF0">
    <property type="entry name" value="FLAGELLAR HOOK-ASSOCIATED PROTEIN 2"/>
    <property type="match status" value="1"/>
</dbReference>
<proteinExistence type="inferred from homology"/>
<dbReference type="GO" id="GO:0071973">
    <property type="term" value="P:bacterial-type flagellum-dependent cell motility"/>
    <property type="evidence" value="ECO:0007669"/>
    <property type="project" value="TreeGrafter"/>
</dbReference>
<dbReference type="Proteomes" id="UP000321172">
    <property type="component" value="Chromosome"/>
</dbReference>
<organism evidence="8 9">
    <name type="scientific">Novosphingobium ginsenosidimutans</name>
    <dbReference type="NCBI Taxonomy" id="1176536"/>
    <lineage>
        <taxon>Bacteria</taxon>
        <taxon>Pseudomonadati</taxon>
        <taxon>Pseudomonadota</taxon>
        <taxon>Alphaproteobacteria</taxon>
        <taxon>Sphingomonadales</taxon>
        <taxon>Sphingomonadaceae</taxon>
        <taxon>Novosphingobium</taxon>
    </lineage>
</organism>
<comment type="subcellular location">
    <subcellularLocation>
        <location evidence="5">Secreted</location>
    </subcellularLocation>
    <subcellularLocation>
        <location evidence="5">Bacterial flagellum</location>
    </subcellularLocation>
</comment>
<evidence type="ECO:0000256" key="5">
    <source>
        <dbReference type="RuleBase" id="RU362066"/>
    </source>
</evidence>
<dbReference type="InterPro" id="IPR010809">
    <property type="entry name" value="FliD_C"/>
</dbReference>
<evidence type="ECO:0000259" key="7">
    <source>
        <dbReference type="Pfam" id="PF07195"/>
    </source>
</evidence>
<keyword evidence="8" id="KW-0969">Cilium</keyword>
<comment type="function">
    <text evidence="5">Required for morphogenesis and for the elongation of the flagellar filament by facilitating polymerization of the flagellin monomers at the tip of growing filament. Forms a capping structure, which prevents flagellin subunits (transported through the central channel of the flagellum) from leaking out without polymerization at the distal end.</text>
</comment>
<dbReference type="GO" id="GO:0009421">
    <property type="term" value="C:bacterial-type flagellum filament cap"/>
    <property type="evidence" value="ECO:0007669"/>
    <property type="project" value="InterPro"/>
</dbReference>
<dbReference type="OrthoDB" id="7388356at2"/>
<name>A0A5B8S4H8_9SPHN</name>
<dbReference type="GO" id="GO:0009424">
    <property type="term" value="C:bacterial-type flagellum hook"/>
    <property type="evidence" value="ECO:0007669"/>
    <property type="project" value="UniProtKB-UniRule"/>
</dbReference>
<dbReference type="InterPro" id="IPR003481">
    <property type="entry name" value="FliD_N"/>
</dbReference>
<evidence type="ECO:0000256" key="2">
    <source>
        <dbReference type="ARBA" id="ARBA00011255"/>
    </source>
</evidence>
<dbReference type="Pfam" id="PF07195">
    <property type="entry name" value="FliD_C"/>
    <property type="match status" value="1"/>
</dbReference>
<dbReference type="KEGG" id="ngf:FRF71_09335"/>
<evidence type="ECO:0000256" key="3">
    <source>
        <dbReference type="ARBA" id="ARBA00023054"/>
    </source>
</evidence>
<dbReference type="GO" id="GO:0005576">
    <property type="term" value="C:extracellular region"/>
    <property type="evidence" value="ECO:0007669"/>
    <property type="project" value="UniProtKB-SubCell"/>
</dbReference>
<evidence type="ECO:0000313" key="9">
    <source>
        <dbReference type="Proteomes" id="UP000321172"/>
    </source>
</evidence>